<reference evidence="5" key="2">
    <citation type="journal article" date="2009" name="Fungal Genet. Biol.">
        <title>The 2008 update of the Aspergillus nidulans genome annotation: a community effort.</title>
        <authorList>
            <person name="Wortman J.R."/>
            <person name="Gilsenan J.M."/>
            <person name="Joardar V."/>
            <person name="Deegan J."/>
            <person name="Clutterbuck J."/>
            <person name="Andersen M.R."/>
            <person name="Archer D."/>
            <person name="Bencina M."/>
            <person name="Braus G."/>
            <person name="Coutinho P."/>
            <person name="von Dohren H."/>
            <person name="Doonan J."/>
            <person name="Driessen A.J."/>
            <person name="Durek P."/>
            <person name="Espeso E."/>
            <person name="Fekete E."/>
            <person name="Flipphi M."/>
            <person name="Estrada C.G."/>
            <person name="Geysens S."/>
            <person name="Goldman G."/>
            <person name="de Groot P.W."/>
            <person name="Hansen K."/>
            <person name="Harris S.D."/>
            <person name="Heinekamp T."/>
            <person name="Helmstaedt K."/>
            <person name="Henrissat B."/>
            <person name="Hofmann G."/>
            <person name="Homan T."/>
            <person name="Horio T."/>
            <person name="Horiuchi H."/>
            <person name="James S."/>
            <person name="Jones M."/>
            <person name="Karaffa L."/>
            <person name="Karanyi Z."/>
            <person name="Kato M."/>
            <person name="Keller N."/>
            <person name="Kelly D.E."/>
            <person name="Kiel J.A."/>
            <person name="Kim J.M."/>
            <person name="van der Klei I.J."/>
            <person name="Klis F.M."/>
            <person name="Kovalchuk A."/>
            <person name="Krasevec N."/>
            <person name="Kubicek C.P."/>
            <person name="Liu B."/>
            <person name="Maccabe A."/>
            <person name="Meyer V."/>
            <person name="Mirabito P."/>
            <person name="Miskei M."/>
            <person name="Mos M."/>
            <person name="Mullins J."/>
            <person name="Nelson D.R."/>
            <person name="Nielsen J."/>
            <person name="Oakley B.R."/>
            <person name="Osmani S.A."/>
            <person name="Pakula T."/>
            <person name="Paszewski A."/>
            <person name="Paulsen I."/>
            <person name="Pilsyk S."/>
            <person name="Pocsi I."/>
            <person name="Punt P.J."/>
            <person name="Ram A.F."/>
            <person name="Ren Q."/>
            <person name="Robellet X."/>
            <person name="Robson G."/>
            <person name="Seiboth B."/>
            <person name="van Solingen P."/>
            <person name="Specht T."/>
            <person name="Sun J."/>
            <person name="Taheri-Talesh N."/>
            <person name="Takeshita N."/>
            <person name="Ussery D."/>
            <person name="vanKuyk P.A."/>
            <person name="Visser H."/>
            <person name="van de Vondervoort P.J."/>
            <person name="de Vries R.P."/>
            <person name="Walton J."/>
            <person name="Xiang X."/>
            <person name="Xiong Y."/>
            <person name="Zeng A.P."/>
            <person name="Brandt B.W."/>
            <person name="Cornell M.J."/>
            <person name="van den Hondel C.A."/>
            <person name="Visser J."/>
            <person name="Oliver S.G."/>
            <person name="Turner G."/>
        </authorList>
    </citation>
    <scope>GENOME REANNOTATION</scope>
    <source>
        <strain evidence="5">FGSC A4 / ATCC 38163 / CBS 112.46 / NRRL 194 / M139</strain>
    </source>
</reference>
<dbReference type="Pfam" id="PF13561">
    <property type="entry name" value="adh_short_C2"/>
    <property type="match status" value="1"/>
</dbReference>
<name>C8V6X6_EMENI</name>
<evidence type="ECO:0000256" key="1">
    <source>
        <dbReference type="ARBA" id="ARBA00006484"/>
    </source>
</evidence>
<dbReference type="VEuPathDB" id="FungiDB:AN8163"/>
<dbReference type="KEGG" id="ani:ANIA_08163"/>
<dbReference type="InterPro" id="IPR002347">
    <property type="entry name" value="SDR_fam"/>
</dbReference>
<dbReference type="AlphaFoldDB" id="C8V6X6"/>
<accession>C8V6X6</accession>
<dbReference type="GO" id="GO:0016491">
    <property type="term" value="F:oxidoreductase activity"/>
    <property type="evidence" value="ECO:0000318"/>
    <property type="project" value="GO_Central"/>
</dbReference>
<dbReference type="OrthoDB" id="294295at2759"/>
<dbReference type="HOGENOM" id="CLU_010194_1_0_1"/>
<comment type="similarity">
    <text evidence="1">Belongs to the short-chain dehydrogenases/reductases (SDR) family.</text>
</comment>
<dbReference type="PRINTS" id="PR00080">
    <property type="entry name" value="SDRFAMILY"/>
</dbReference>
<dbReference type="PRINTS" id="PR00081">
    <property type="entry name" value="GDHRDH"/>
</dbReference>
<dbReference type="PANTHER" id="PTHR43639">
    <property type="entry name" value="OXIDOREDUCTASE, SHORT-CHAIN DEHYDROGENASE/REDUCTASE FAMILY (AFU_ORTHOLOGUE AFUA_5G02870)"/>
    <property type="match status" value="1"/>
</dbReference>
<keyword evidence="3" id="KW-0560">Oxidoreductase</keyword>
<evidence type="ECO:0000313" key="5">
    <source>
        <dbReference type="Proteomes" id="UP000000560"/>
    </source>
</evidence>
<dbReference type="RefSeq" id="XP_050467267.1">
    <property type="nucleotide sequence ID" value="XM_050611218.1"/>
</dbReference>
<dbReference type="PANTHER" id="PTHR43639:SF1">
    <property type="entry name" value="SHORT-CHAIN DEHYDROGENASE_REDUCTASE FAMILY PROTEIN"/>
    <property type="match status" value="1"/>
</dbReference>
<evidence type="ECO:0000313" key="4">
    <source>
        <dbReference type="EMBL" id="CBF74015.1"/>
    </source>
</evidence>
<evidence type="ECO:0000256" key="2">
    <source>
        <dbReference type="ARBA" id="ARBA00022857"/>
    </source>
</evidence>
<keyword evidence="2" id="KW-0521">NADP</keyword>
<organism evidence="4 5">
    <name type="scientific">Emericella nidulans (strain FGSC A4 / ATCC 38163 / CBS 112.46 / NRRL 194 / M139)</name>
    <name type="common">Aspergillus nidulans</name>
    <dbReference type="NCBI Taxonomy" id="227321"/>
    <lineage>
        <taxon>Eukaryota</taxon>
        <taxon>Fungi</taxon>
        <taxon>Dikarya</taxon>
        <taxon>Ascomycota</taxon>
        <taxon>Pezizomycotina</taxon>
        <taxon>Eurotiomycetes</taxon>
        <taxon>Eurotiomycetidae</taxon>
        <taxon>Eurotiales</taxon>
        <taxon>Aspergillaceae</taxon>
        <taxon>Aspergillus</taxon>
        <taxon>Aspergillus subgen. Nidulantes</taxon>
    </lineage>
</organism>
<dbReference type="SUPFAM" id="SSF51735">
    <property type="entry name" value="NAD(P)-binding Rossmann-fold domains"/>
    <property type="match status" value="1"/>
</dbReference>
<dbReference type="InterPro" id="IPR036291">
    <property type="entry name" value="NAD(P)-bd_dom_sf"/>
</dbReference>
<dbReference type="NCBIfam" id="NF005559">
    <property type="entry name" value="PRK07231.1"/>
    <property type="match status" value="1"/>
</dbReference>
<dbReference type="eggNOG" id="KOG0725">
    <property type="taxonomic scope" value="Eukaryota"/>
</dbReference>
<dbReference type="Gene3D" id="3.40.50.720">
    <property type="entry name" value="NAD(P)-binding Rossmann-like Domain"/>
    <property type="match status" value="1"/>
</dbReference>
<sequence>MPRLNNKVAIVTGGGSGFGAAIATRFAEEGAKVIVADINAAGGESVAAQNPENLVFQKVDVTSPSDWAALVETAVTKFGKLDILVNNAGTTYRNKPTLEVTEAEWERVFNVNVKGIFHGTQAVIARLLEQGHGGSVINISSTGASRPRPGLVWYNASKGAVSNATKGLAAEYGPHNIRVNTVSPLLSGTGLFSMFTGMEDTEENRQKFIGNVPLGRLTDPADVANMCLYLASDEGSFINGTEMLVDGGKCV</sequence>
<dbReference type="Proteomes" id="UP000000560">
    <property type="component" value="Chromosome II"/>
</dbReference>
<dbReference type="CDD" id="cd05345">
    <property type="entry name" value="BKR_3_SDR_c"/>
    <property type="match status" value="1"/>
</dbReference>
<dbReference type="InParanoid" id="C8V6X6"/>
<gene>
    <name evidence="4" type="ORF">ANIA_08163</name>
</gene>
<dbReference type="GeneID" id="2869237"/>
<reference evidence="5" key="1">
    <citation type="journal article" date="2005" name="Nature">
        <title>Sequencing of Aspergillus nidulans and comparative analysis with A. fumigatus and A. oryzae.</title>
        <authorList>
            <person name="Galagan J.E."/>
            <person name="Calvo S.E."/>
            <person name="Cuomo C."/>
            <person name="Ma L.J."/>
            <person name="Wortman J.R."/>
            <person name="Batzoglou S."/>
            <person name="Lee S.I."/>
            <person name="Basturkmen M."/>
            <person name="Spevak C.C."/>
            <person name="Clutterbuck J."/>
            <person name="Kapitonov V."/>
            <person name="Jurka J."/>
            <person name="Scazzocchio C."/>
            <person name="Farman M."/>
            <person name="Butler J."/>
            <person name="Purcell S."/>
            <person name="Harris S."/>
            <person name="Braus G.H."/>
            <person name="Draht O."/>
            <person name="Busch S."/>
            <person name="D'Enfert C."/>
            <person name="Bouchier C."/>
            <person name="Goldman G.H."/>
            <person name="Bell-Pedersen D."/>
            <person name="Griffiths-Jones S."/>
            <person name="Doonan J.H."/>
            <person name="Yu J."/>
            <person name="Vienken K."/>
            <person name="Pain A."/>
            <person name="Freitag M."/>
            <person name="Selker E.U."/>
            <person name="Archer D.B."/>
            <person name="Penalva M.A."/>
            <person name="Oakley B.R."/>
            <person name="Momany M."/>
            <person name="Tanaka T."/>
            <person name="Kumagai T."/>
            <person name="Asai K."/>
            <person name="Machida M."/>
            <person name="Nierman W.C."/>
            <person name="Denning D.W."/>
            <person name="Caddick M."/>
            <person name="Hynes M."/>
            <person name="Paoletti M."/>
            <person name="Fischer R."/>
            <person name="Miller B."/>
            <person name="Dyer P."/>
            <person name="Sachs M.S."/>
            <person name="Osmani S.A."/>
            <person name="Birren B.W."/>
        </authorList>
    </citation>
    <scope>NUCLEOTIDE SEQUENCE [LARGE SCALE GENOMIC DNA]</scope>
    <source>
        <strain evidence="5">FGSC A4 / ATCC 38163 / CBS 112.46 / NRRL 194 / M139</strain>
    </source>
</reference>
<dbReference type="OMA" id="FPQWGAY"/>
<protein>
    <submittedName>
        <fullName evidence="4">Oxidoreductase, short-chain dehydrogenase/reductase family (AFU_orthologue AFUA_5G02870)</fullName>
    </submittedName>
</protein>
<evidence type="ECO:0000256" key="3">
    <source>
        <dbReference type="ARBA" id="ARBA00023002"/>
    </source>
</evidence>
<dbReference type="FunFam" id="3.40.50.720:FF:000084">
    <property type="entry name" value="Short-chain dehydrogenase reductase"/>
    <property type="match status" value="1"/>
</dbReference>
<proteinExistence type="inferred from homology"/>
<dbReference type="EMBL" id="BN001302">
    <property type="protein sequence ID" value="CBF74015.1"/>
    <property type="molecule type" value="Genomic_DNA"/>
</dbReference>
<keyword evidence="5" id="KW-1185">Reference proteome</keyword>